<dbReference type="RefSeq" id="XP_036531184.1">
    <property type="nucleotide sequence ID" value="XM_036678238.1"/>
</dbReference>
<keyword evidence="3" id="KW-1185">Reference proteome</keyword>
<dbReference type="GeneID" id="59312956"/>
<proteinExistence type="predicted"/>
<dbReference type="OrthoDB" id="1577640at2759"/>
<gene>
    <name evidence="2" type="ORF">FSUBG_13356</name>
</gene>
<dbReference type="Pfam" id="PF20233">
    <property type="entry name" value="DUF6590"/>
    <property type="match status" value="1"/>
</dbReference>
<feature type="domain" description="DUF6590" evidence="1">
    <location>
        <begin position="228"/>
        <end position="285"/>
    </location>
</feature>
<evidence type="ECO:0000313" key="3">
    <source>
        <dbReference type="Proteomes" id="UP000547976"/>
    </source>
</evidence>
<evidence type="ECO:0000259" key="1">
    <source>
        <dbReference type="Pfam" id="PF20233"/>
    </source>
</evidence>
<sequence length="293" mass="33908">MDPLVAHYLVSAKGTTKQQRRLHEEIRGCEDMLLQLKDILENERPDPTRALRISLLEGPHSPFKRFETLFESIKVKLDPKKGVTNVFSSLAWPFNEKDVNELISAIQREKDLLQLALENDSRHPLKGFIQTAEENHKRLIELMQNLKHDSDHQKDQLKRLSTSLQTTQDIVFGSLDNLGNAQTADQRRKILDWITPMNFTSDQEDHLKRLQPGTGQWLLESDQFQGWVRGSEPELGLAPIRVALHEPDDIIREESRVNYSRLVTVEYNIKVLSIGRVLSEDWDIVTDAVDKYW</sequence>
<comment type="caution">
    <text evidence="2">The sequence shown here is derived from an EMBL/GenBank/DDBJ whole genome shotgun (WGS) entry which is preliminary data.</text>
</comment>
<accession>A0A8H5NV91</accession>
<name>A0A8H5NV91_GIBSU</name>
<protein>
    <submittedName>
        <fullName evidence="2">Ankyrin repeat</fullName>
    </submittedName>
</protein>
<organism evidence="2 3">
    <name type="scientific">Gibberella subglutinans</name>
    <name type="common">Fusarium subglutinans</name>
    <dbReference type="NCBI Taxonomy" id="42677"/>
    <lineage>
        <taxon>Eukaryota</taxon>
        <taxon>Fungi</taxon>
        <taxon>Dikarya</taxon>
        <taxon>Ascomycota</taxon>
        <taxon>Pezizomycotina</taxon>
        <taxon>Sordariomycetes</taxon>
        <taxon>Hypocreomycetidae</taxon>
        <taxon>Hypocreales</taxon>
        <taxon>Nectriaceae</taxon>
        <taxon>Fusarium</taxon>
        <taxon>Fusarium fujikuroi species complex</taxon>
    </lineage>
</organism>
<dbReference type="EMBL" id="JAAOAV010000333">
    <property type="protein sequence ID" value="KAF5580596.1"/>
    <property type="molecule type" value="Genomic_DNA"/>
</dbReference>
<reference evidence="2 3" key="1">
    <citation type="submission" date="2020-05" db="EMBL/GenBank/DDBJ databases">
        <title>Identification and distribution of gene clusters putatively required for synthesis of sphingolipid metabolism inhibitors in phylogenetically diverse species of the filamentous fungus Fusarium.</title>
        <authorList>
            <person name="Kim H.-S."/>
            <person name="Busman M."/>
            <person name="Brown D.W."/>
            <person name="Divon H."/>
            <person name="Uhlig S."/>
            <person name="Proctor R.H."/>
        </authorList>
    </citation>
    <scope>NUCLEOTIDE SEQUENCE [LARGE SCALE GENOMIC DNA]</scope>
    <source>
        <strain evidence="2 3">NRRL 66333</strain>
    </source>
</reference>
<dbReference type="InterPro" id="IPR046497">
    <property type="entry name" value="DUF6590"/>
</dbReference>
<dbReference type="AlphaFoldDB" id="A0A8H5NV91"/>
<dbReference type="PANTHER" id="PTHR10039">
    <property type="entry name" value="AMELOGENIN"/>
    <property type="match status" value="1"/>
</dbReference>
<evidence type="ECO:0000313" key="2">
    <source>
        <dbReference type="EMBL" id="KAF5580596.1"/>
    </source>
</evidence>
<dbReference type="PANTHER" id="PTHR10039:SF15">
    <property type="entry name" value="NACHT DOMAIN-CONTAINING PROTEIN"/>
    <property type="match status" value="1"/>
</dbReference>
<dbReference type="Proteomes" id="UP000547976">
    <property type="component" value="Unassembled WGS sequence"/>
</dbReference>